<protein>
    <submittedName>
        <fullName evidence="2">DUF1275 domain-containing protein</fullName>
    </submittedName>
</protein>
<dbReference type="Proteomes" id="UP000613113">
    <property type="component" value="Unassembled WGS sequence"/>
</dbReference>
<sequence>MPIHYLAKLTSPKRTPQSNMHLGITLAFVAGAMNAGGFLAVGQYTSHMTGMLSSAADDLVLGRLMPAFAALFLLVAFAWGAACTALMVNYARRNHLRYLYTPVLLLEATLLLIFGLVGTRLQEHAVVTVSFTAVLLSYLMGLQNALITKISSAEIRTTHVTGLVTDIGIELGKLIYWNKNKDEFHPEQEIGANMQKLRLHLRLVVAFFSGGVLGATGFKHLGFISTLPLAIALIILSLAPSIKKQLYT</sequence>
<feature type="transmembrane region" description="Helical" evidence="1">
    <location>
        <begin position="21"/>
        <end position="44"/>
    </location>
</feature>
<organism evidence="2 3">
    <name type="scientific">Undibacterium griseum</name>
    <dbReference type="NCBI Taxonomy" id="2762295"/>
    <lineage>
        <taxon>Bacteria</taxon>
        <taxon>Pseudomonadati</taxon>
        <taxon>Pseudomonadota</taxon>
        <taxon>Betaproteobacteria</taxon>
        <taxon>Burkholderiales</taxon>
        <taxon>Oxalobacteraceae</taxon>
        <taxon>Undibacterium</taxon>
    </lineage>
</organism>
<feature type="transmembrane region" description="Helical" evidence="1">
    <location>
        <begin position="223"/>
        <end position="242"/>
    </location>
</feature>
<keyword evidence="1" id="KW-0472">Membrane</keyword>
<gene>
    <name evidence="2" type="ORF">H8K27_08300</name>
</gene>
<proteinExistence type="predicted"/>
<dbReference type="Pfam" id="PF06912">
    <property type="entry name" value="DUF1275"/>
    <property type="match status" value="1"/>
</dbReference>
<comment type="caution">
    <text evidence="2">The sequence shown here is derived from an EMBL/GenBank/DDBJ whole genome shotgun (WGS) entry which is preliminary data.</text>
</comment>
<dbReference type="RefSeq" id="WP_186862739.1">
    <property type="nucleotide sequence ID" value="NZ_JACOGC010000003.1"/>
</dbReference>
<dbReference type="PANTHER" id="PTHR37314">
    <property type="entry name" value="SLR0142 PROTEIN"/>
    <property type="match status" value="1"/>
</dbReference>
<evidence type="ECO:0000256" key="1">
    <source>
        <dbReference type="SAM" id="Phobius"/>
    </source>
</evidence>
<dbReference type="EMBL" id="JACOGC010000003">
    <property type="protein sequence ID" value="MBC3885124.1"/>
    <property type="molecule type" value="Genomic_DNA"/>
</dbReference>
<evidence type="ECO:0000313" key="2">
    <source>
        <dbReference type="EMBL" id="MBC3885124.1"/>
    </source>
</evidence>
<feature type="transmembrane region" description="Helical" evidence="1">
    <location>
        <begin position="64"/>
        <end position="86"/>
    </location>
</feature>
<feature type="transmembrane region" description="Helical" evidence="1">
    <location>
        <begin position="124"/>
        <end position="142"/>
    </location>
</feature>
<dbReference type="PANTHER" id="PTHR37314:SF4">
    <property type="entry name" value="UPF0700 TRANSMEMBRANE PROTEIN YOAK"/>
    <property type="match status" value="1"/>
</dbReference>
<dbReference type="InterPro" id="IPR010699">
    <property type="entry name" value="DUF1275"/>
</dbReference>
<keyword evidence="3" id="KW-1185">Reference proteome</keyword>
<keyword evidence="1" id="KW-0812">Transmembrane</keyword>
<feature type="transmembrane region" description="Helical" evidence="1">
    <location>
        <begin position="199"/>
        <end position="217"/>
    </location>
</feature>
<name>A0ABR6YMK0_9BURK</name>
<reference evidence="2 3" key="1">
    <citation type="submission" date="2020-08" db="EMBL/GenBank/DDBJ databases">
        <title>Novel species isolated from subtropical streams in China.</title>
        <authorList>
            <person name="Lu H."/>
        </authorList>
    </citation>
    <scope>NUCLEOTIDE SEQUENCE [LARGE SCALE GENOMIC DNA]</scope>
    <source>
        <strain evidence="2 3">FT31W</strain>
    </source>
</reference>
<feature type="transmembrane region" description="Helical" evidence="1">
    <location>
        <begin position="98"/>
        <end position="118"/>
    </location>
</feature>
<keyword evidence="1" id="KW-1133">Transmembrane helix</keyword>
<evidence type="ECO:0000313" key="3">
    <source>
        <dbReference type="Proteomes" id="UP000613113"/>
    </source>
</evidence>
<accession>A0ABR6YMK0</accession>